<dbReference type="SUPFAM" id="SSF118010">
    <property type="entry name" value="TM1457-like"/>
    <property type="match status" value="1"/>
</dbReference>
<reference evidence="7" key="1">
    <citation type="submission" date="2020-12" db="EMBL/GenBank/DDBJ databases">
        <title>Vagococcus allomyrinae sp. nov. and Enterococcus lavae sp. nov., isolated from the larvae of Allomyrina dichotoma.</title>
        <authorList>
            <person name="Lee S.D."/>
        </authorList>
    </citation>
    <scope>NUCLEOTIDE SEQUENCE</scope>
    <source>
        <strain evidence="7">BWB3-3</strain>
    </source>
</reference>
<keyword evidence="8" id="KW-1185">Reference proteome</keyword>
<keyword evidence="1" id="KW-0690">Ribosome biogenesis</keyword>
<dbReference type="Pfam" id="PF04327">
    <property type="entry name" value="Peptidase_Prp"/>
    <property type="match status" value="1"/>
</dbReference>
<name>A0A940SVX4_9ENTE</name>
<evidence type="ECO:0000256" key="4">
    <source>
        <dbReference type="ARBA" id="ARBA00022807"/>
    </source>
</evidence>
<dbReference type="CDD" id="cd16332">
    <property type="entry name" value="Prp-like"/>
    <property type="match status" value="1"/>
</dbReference>
<evidence type="ECO:0000256" key="6">
    <source>
        <dbReference type="ARBA" id="ARBA00044538"/>
    </source>
</evidence>
<accession>A0A940SVX4</accession>
<keyword evidence="2 7" id="KW-0645">Protease</keyword>
<comment type="caution">
    <text evidence="7">The sequence shown here is derived from an EMBL/GenBank/DDBJ whole genome shotgun (WGS) entry which is preliminary data.</text>
</comment>
<dbReference type="PANTHER" id="PTHR39178:SF1">
    <property type="entry name" value="RIBOSOMAL-PROCESSING CYSTEINE PROTEASE PRP"/>
    <property type="match status" value="1"/>
</dbReference>
<evidence type="ECO:0000313" key="7">
    <source>
        <dbReference type="EMBL" id="MBP1041501.1"/>
    </source>
</evidence>
<dbReference type="GO" id="GO:0006508">
    <property type="term" value="P:proteolysis"/>
    <property type="evidence" value="ECO:0007669"/>
    <property type="project" value="UniProtKB-KW"/>
</dbReference>
<dbReference type="RefSeq" id="WP_209527503.1">
    <property type="nucleotide sequence ID" value="NZ_JAEEGA010000006.1"/>
</dbReference>
<dbReference type="GO" id="GO:0042254">
    <property type="term" value="P:ribosome biogenesis"/>
    <property type="evidence" value="ECO:0007669"/>
    <property type="project" value="UniProtKB-KW"/>
</dbReference>
<organism evidence="7 8">
    <name type="scientific">Vagococcus allomyrinae</name>
    <dbReference type="NCBI Taxonomy" id="2794353"/>
    <lineage>
        <taxon>Bacteria</taxon>
        <taxon>Bacillati</taxon>
        <taxon>Bacillota</taxon>
        <taxon>Bacilli</taxon>
        <taxon>Lactobacillales</taxon>
        <taxon>Enterococcaceae</taxon>
        <taxon>Vagococcus</taxon>
    </lineage>
</organism>
<evidence type="ECO:0000256" key="3">
    <source>
        <dbReference type="ARBA" id="ARBA00022801"/>
    </source>
</evidence>
<dbReference type="InterPro" id="IPR036764">
    <property type="entry name" value="Peptidase_Prp_sf"/>
</dbReference>
<dbReference type="EMBL" id="JAEEGA010000006">
    <property type="protein sequence ID" value="MBP1041501.1"/>
    <property type="molecule type" value="Genomic_DNA"/>
</dbReference>
<evidence type="ECO:0000256" key="2">
    <source>
        <dbReference type="ARBA" id="ARBA00022670"/>
    </source>
</evidence>
<keyword evidence="3" id="KW-0378">Hydrolase</keyword>
<protein>
    <recommendedName>
        <fullName evidence="6">Ribosomal processing cysteine protease Prp</fullName>
    </recommendedName>
</protein>
<evidence type="ECO:0000256" key="1">
    <source>
        <dbReference type="ARBA" id="ARBA00022517"/>
    </source>
</evidence>
<comment type="similarity">
    <text evidence="5">Belongs to the Prp family.</text>
</comment>
<dbReference type="Gene3D" id="3.30.70.1490">
    <property type="entry name" value="Cysteine protease Prp"/>
    <property type="match status" value="1"/>
</dbReference>
<sequence length="114" mass="12395">MIKGAFKRAEDGRVISFEISGHSQAGPYGNDIVCAAVSALTFNTVNSVEALAGFTPILDVDHETEGYLYFEILTDISQEQSNIAQILLESLLLGLQSIQSEHSDFIQIETVTTT</sequence>
<gene>
    <name evidence="7" type="ORF">I6N95_10840</name>
</gene>
<dbReference type="Proteomes" id="UP000674938">
    <property type="component" value="Unassembled WGS sequence"/>
</dbReference>
<dbReference type="GO" id="GO:0008234">
    <property type="term" value="F:cysteine-type peptidase activity"/>
    <property type="evidence" value="ECO:0007669"/>
    <property type="project" value="UniProtKB-KW"/>
</dbReference>
<proteinExistence type="inferred from homology"/>
<dbReference type="PANTHER" id="PTHR39178">
    <property type="entry name" value="HYPOTHETICAL RIBOSOME-ASSOCIATED PROTEIN"/>
    <property type="match status" value="1"/>
</dbReference>
<dbReference type="AlphaFoldDB" id="A0A940SVX4"/>
<dbReference type="InterPro" id="IPR007422">
    <property type="entry name" value="Peptidase_Prp"/>
</dbReference>
<keyword evidence="4" id="KW-0788">Thiol protease</keyword>
<evidence type="ECO:0000256" key="5">
    <source>
        <dbReference type="ARBA" id="ARBA00044503"/>
    </source>
</evidence>
<evidence type="ECO:0000313" key="8">
    <source>
        <dbReference type="Proteomes" id="UP000674938"/>
    </source>
</evidence>